<dbReference type="InterPro" id="IPR027383">
    <property type="entry name" value="Znf_put"/>
</dbReference>
<evidence type="ECO:0000256" key="1">
    <source>
        <dbReference type="ARBA" id="ARBA00023015"/>
    </source>
</evidence>
<feature type="transmembrane region" description="Helical" evidence="3">
    <location>
        <begin position="116"/>
        <end position="135"/>
    </location>
</feature>
<dbReference type="Pfam" id="PF13490">
    <property type="entry name" value="zf-HC2"/>
    <property type="match status" value="1"/>
</dbReference>
<sequence>MTKHPESTVITRYAEGDPSLDEASVWSVEAHLETCPDCRARLASRTTDDTRALLDLVATGIDQGIGAGPAPVRRRRAWSVTGRRWFTVTVVPWLIMTAAVLGCAVLMQMAQPRLPSLVLLLAPVAPLPGVAVAWSRRSDPAWELIAGTPAAGLAMLLRRTAVVLAVVMPLLALAGTRTGIPLAALLAPCLAFTAATIALGSLIGVSRAAAALATLWAAAVVLPSLVTAELPAVLTPGGTGGWALVTVAMAAFIVARADLFRRLPSGH</sequence>
<keyword evidence="3" id="KW-1133">Transmembrane helix</keyword>
<gene>
    <name evidence="5" type="ORF">SAMN04489716_3358</name>
</gene>
<feature type="transmembrane region" description="Helical" evidence="3">
    <location>
        <begin position="209"/>
        <end position="228"/>
    </location>
</feature>
<keyword evidence="5" id="KW-0863">Zinc-finger</keyword>
<dbReference type="Gene3D" id="1.10.10.1320">
    <property type="entry name" value="Anti-sigma factor, zinc-finger domain"/>
    <property type="match status" value="1"/>
</dbReference>
<feature type="domain" description="Putative zinc-finger" evidence="4">
    <location>
        <begin position="13"/>
        <end position="39"/>
    </location>
</feature>
<keyword evidence="6" id="KW-1185">Reference proteome</keyword>
<keyword evidence="3" id="KW-0812">Transmembrane</keyword>
<keyword evidence="1" id="KW-0805">Transcription regulation</keyword>
<dbReference type="RefSeq" id="WP_092545494.1">
    <property type="nucleotide sequence ID" value="NZ_BOMJ01000005.1"/>
</dbReference>
<evidence type="ECO:0000256" key="3">
    <source>
        <dbReference type="SAM" id="Phobius"/>
    </source>
</evidence>
<organism evidence="5 6">
    <name type="scientific">Actinoplanes derwentensis</name>
    <dbReference type="NCBI Taxonomy" id="113562"/>
    <lineage>
        <taxon>Bacteria</taxon>
        <taxon>Bacillati</taxon>
        <taxon>Actinomycetota</taxon>
        <taxon>Actinomycetes</taxon>
        <taxon>Micromonosporales</taxon>
        <taxon>Micromonosporaceae</taxon>
        <taxon>Actinoplanes</taxon>
    </lineage>
</organism>
<proteinExistence type="predicted"/>
<keyword evidence="5" id="KW-0479">Metal-binding</keyword>
<evidence type="ECO:0000313" key="5">
    <source>
        <dbReference type="EMBL" id="SDT33947.1"/>
    </source>
</evidence>
<keyword evidence="5" id="KW-0862">Zinc</keyword>
<feature type="transmembrane region" description="Helical" evidence="3">
    <location>
        <begin position="85"/>
        <end position="110"/>
    </location>
</feature>
<feature type="transmembrane region" description="Helical" evidence="3">
    <location>
        <begin position="156"/>
        <end position="174"/>
    </location>
</feature>
<name>A0A1H1ZK46_9ACTN</name>
<keyword evidence="2" id="KW-0804">Transcription</keyword>
<feature type="transmembrane region" description="Helical" evidence="3">
    <location>
        <begin position="240"/>
        <end position="259"/>
    </location>
</feature>
<dbReference type="InterPro" id="IPR041916">
    <property type="entry name" value="Anti_sigma_zinc_sf"/>
</dbReference>
<dbReference type="EMBL" id="LT629758">
    <property type="protein sequence ID" value="SDT33947.1"/>
    <property type="molecule type" value="Genomic_DNA"/>
</dbReference>
<accession>A0A1H1ZK46</accession>
<dbReference type="STRING" id="113562.SAMN04489716_3358"/>
<evidence type="ECO:0000259" key="4">
    <source>
        <dbReference type="Pfam" id="PF13490"/>
    </source>
</evidence>
<keyword evidence="3" id="KW-0472">Membrane</keyword>
<evidence type="ECO:0000256" key="2">
    <source>
        <dbReference type="ARBA" id="ARBA00023163"/>
    </source>
</evidence>
<protein>
    <submittedName>
        <fullName evidence="5">Putative zinc-finger</fullName>
    </submittedName>
</protein>
<evidence type="ECO:0000313" key="6">
    <source>
        <dbReference type="Proteomes" id="UP000198688"/>
    </source>
</evidence>
<reference evidence="5 6" key="1">
    <citation type="submission" date="2016-10" db="EMBL/GenBank/DDBJ databases">
        <authorList>
            <person name="de Groot N.N."/>
        </authorList>
    </citation>
    <scope>NUCLEOTIDE SEQUENCE [LARGE SCALE GENOMIC DNA]</scope>
    <source>
        <strain evidence="5 6">DSM 43941</strain>
    </source>
</reference>
<dbReference type="GO" id="GO:0008270">
    <property type="term" value="F:zinc ion binding"/>
    <property type="evidence" value="ECO:0007669"/>
    <property type="project" value="UniProtKB-KW"/>
</dbReference>
<dbReference type="OrthoDB" id="3424744at2"/>
<dbReference type="Proteomes" id="UP000198688">
    <property type="component" value="Chromosome I"/>
</dbReference>
<dbReference type="AlphaFoldDB" id="A0A1H1ZK46"/>
<feature type="transmembrane region" description="Helical" evidence="3">
    <location>
        <begin position="180"/>
        <end position="202"/>
    </location>
</feature>